<keyword evidence="3" id="KW-1185">Reference proteome</keyword>
<feature type="chain" id="PRO_5047489622" evidence="1">
    <location>
        <begin position="39"/>
        <end position="312"/>
    </location>
</feature>
<reference evidence="2 3" key="1">
    <citation type="submission" date="2022-01" db="EMBL/GenBank/DDBJ databases">
        <title>Whole genome-based taxonomy of the Shewanellaceae.</title>
        <authorList>
            <person name="Martin-Rodriguez A.J."/>
        </authorList>
    </citation>
    <scope>NUCLEOTIDE SEQUENCE [LARGE SCALE GENOMIC DNA]</scope>
    <source>
        <strain evidence="2 3">DSM 17177</strain>
    </source>
</reference>
<dbReference type="Proteomes" id="UP001203423">
    <property type="component" value="Unassembled WGS sequence"/>
</dbReference>
<organism evidence="2 3">
    <name type="scientific">Shewanella surugensis</name>
    <dbReference type="NCBI Taxonomy" id="212020"/>
    <lineage>
        <taxon>Bacteria</taxon>
        <taxon>Pseudomonadati</taxon>
        <taxon>Pseudomonadota</taxon>
        <taxon>Gammaproteobacteria</taxon>
        <taxon>Alteromonadales</taxon>
        <taxon>Shewanellaceae</taxon>
        <taxon>Shewanella</taxon>
    </lineage>
</organism>
<gene>
    <name evidence="2" type="ORF">L2764_26960</name>
</gene>
<keyword evidence="1" id="KW-0732">Signal</keyword>
<evidence type="ECO:0000313" key="3">
    <source>
        <dbReference type="Proteomes" id="UP001203423"/>
    </source>
</evidence>
<name>A0ABT0LJX8_9GAMM</name>
<comment type="caution">
    <text evidence="2">The sequence shown here is derived from an EMBL/GenBank/DDBJ whole genome shotgun (WGS) entry which is preliminary data.</text>
</comment>
<evidence type="ECO:0000313" key="2">
    <source>
        <dbReference type="EMBL" id="MCL1127988.1"/>
    </source>
</evidence>
<feature type="signal peptide" evidence="1">
    <location>
        <begin position="1"/>
        <end position="38"/>
    </location>
</feature>
<sequence>MMNSSKTHIDSTRTSHCKTLLYTLIATAALVFNLPTFAADSSSTETEQSNMGGPYVIGGNANENSLSANAGKVAEFGAYYAKALFYSQIIPLTPRLLRQSMKANLAYDGNGEPLPQMYNYVIENNVLYVAIWQPRQAALESNTDCNLDFDRLSGYMPDAYEADNKDCPINVYSGKDVGIEDAVSKHFLISQLGGDAGKLENYVPKEWIQTTVDYAGEIHVYPTYNHNKGRYRYQYTINSNSGTYRPDNGNNNLCSESQEPQVNLDYLNGAADVFHRILKKSPTSLDVINYGDAGEVTTSIAYPLTQTCYSIN</sequence>
<dbReference type="EMBL" id="JAKIKS010000284">
    <property type="protein sequence ID" value="MCL1127988.1"/>
    <property type="molecule type" value="Genomic_DNA"/>
</dbReference>
<accession>A0ABT0LJX8</accession>
<dbReference type="RefSeq" id="WP_248943408.1">
    <property type="nucleotide sequence ID" value="NZ_JAKIKS010000284.1"/>
</dbReference>
<proteinExistence type="predicted"/>
<evidence type="ECO:0000256" key="1">
    <source>
        <dbReference type="SAM" id="SignalP"/>
    </source>
</evidence>
<protein>
    <submittedName>
        <fullName evidence="2">Uncharacterized protein</fullName>
    </submittedName>
</protein>